<keyword evidence="2" id="KW-1185">Reference proteome</keyword>
<proteinExistence type="predicted"/>
<reference evidence="1 2" key="1">
    <citation type="journal article" date="2017" name="Plant Biotechnol. J.">
        <title>A comprehensive draft genome sequence for lupin (Lupinus angustifolius), an emerging health food: insights into plant-microbe interactions and legume evolution.</title>
        <authorList>
            <person name="Hane J.K."/>
            <person name="Ming Y."/>
            <person name="Kamphuis L.G."/>
            <person name="Nelson M.N."/>
            <person name="Garg G."/>
            <person name="Atkins C.A."/>
            <person name="Bayer P.E."/>
            <person name="Bravo A."/>
            <person name="Bringans S."/>
            <person name="Cannon S."/>
            <person name="Edwards D."/>
            <person name="Foley R."/>
            <person name="Gao L.L."/>
            <person name="Harrison M.J."/>
            <person name="Huang W."/>
            <person name="Hurgobin B."/>
            <person name="Li S."/>
            <person name="Liu C.W."/>
            <person name="McGrath A."/>
            <person name="Morahan G."/>
            <person name="Murray J."/>
            <person name="Weller J."/>
            <person name="Jian J."/>
            <person name="Singh K.B."/>
        </authorList>
    </citation>
    <scope>NUCLEOTIDE SEQUENCE [LARGE SCALE GENOMIC DNA]</scope>
    <source>
        <strain evidence="2">cv. Tanjil</strain>
        <tissue evidence="1">Whole plant</tissue>
    </source>
</reference>
<dbReference type="PANTHER" id="PTHR36987">
    <property type="entry name" value="NADH DEHYDROGENASE [UBIQUINONE] 1 BETA SUBCOMPLEX SUBUNIT 2-LIKE"/>
    <property type="match status" value="1"/>
</dbReference>
<dbReference type="Proteomes" id="UP000188354">
    <property type="component" value="Chromosome LG11"/>
</dbReference>
<dbReference type="EMBL" id="CM007371">
    <property type="protein sequence ID" value="OIW01879.1"/>
    <property type="molecule type" value="Genomic_DNA"/>
</dbReference>
<evidence type="ECO:0000313" key="1">
    <source>
        <dbReference type="EMBL" id="OIW01879.1"/>
    </source>
</evidence>
<dbReference type="GO" id="GO:0045271">
    <property type="term" value="C:respiratory chain complex I"/>
    <property type="evidence" value="ECO:0007669"/>
    <property type="project" value="InterPro"/>
</dbReference>
<protein>
    <submittedName>
        <fullName evidence="1">Uncharacterized protein</fullName>
    </submittedName>
</protein>
<dbReference type="STRING" id="3871.A0A4P1R5B6"/>
<dbReference type="AlphaFoldDB" id="A0A4P1R5B6"/>
<dbReference type="InterPro" id="IPR044980">
    <property type="entry name" value="NDUFB2_plant/fungi"/>
</dbReference>
<name>A0A4P1R5B6_LUPAN</name>
<gene>
    <name evidence="1" type="ORF">TanjilG_31061</name>
</gene>
<dbReference type="PANTHER" id="PTHR36987:SF1">
    <property type="entry name" value="NADH DEHYDROGENASE [UBIQUINONE] 1 BETA SUBCOMPLEX SUBUNIT 2"/>
    <property type="match status" value="1"/>
</dbReference>
<evidence type="ECO:0000313" key="2">
    <source>
        <dbReference type="Proteomes" id="UP000188354"/>
    </source>
</evidence>
<sequence>MGGGHGHGGSTTYKGVTLHHPKRWHTVTGKGLCAVMWVSNKKGGLVYEALPTRVDVDRPTLVREEAIATHDLRALSPKAISLMVASILNISWERRFWIMYRAKQDAPVVLGWRHPWEGHGDHDDHDDHGKGH</sequence>
<accession>A0A4P1R5B6</accession>
<organism evidence="1 2">
    <name type="scientific">Lupinus angustifolius</name>
    <name type="common">Narrow-leaved blue lupine</name>
    <dbReference type="NCBI Taxonomy" id="3871"/>
    <lineage>
        <taxon>Eukaryota</taxon>
        <taxon>Viridiplantae</taxon>
        <taxon>Streptophyta</taxon>
        <taxon>Embryophyta</taxon>
        <taxon>Tracheophyta</taxon>
        <taxon>Spermatophyta</taxon>
        <taxon>Magnoliopsida</taxon>
        <taxon>eudicotyledons</taxon>
        <taxon>Gunneridae</taxon>
        <taxon>Pentapetalae</taxon>
        <taxon>rosids</taxon>
        <taxon>fabids</taxon>
        <taxon>Fabales</taxon>
        <taxon>Fabaceae</taxon>
        <taxon>Papilionoideae</taxon>
        <taxon>50 kb inversion clade</taxon>
        <taxon>genistoids sensu lato</taxon>
        <taxon>core genistoids</taxon>
        <taxon>Genisteae</taxon>
        <taxon>Lupinus</taxon>
    </lineage>
</organism>
<dbReference type="Gramene" id="OIW01879">
    <property type="protein sequence ID" value="OIW01879"/>
    <property type="gene ID" value="TanjilG_31061"/>
</dbReference>
<dbReference type="GO" id="GO:0005743">
    <property type="term" value="C:mitochondrial inner membrane"/>
    <property type="evidence" value="ECO:0007669"/>
    <property type="project" value="InterPro"/>
</dbReference>